<evidence type="ECO:0000256" key="2">
    <source>
        <dbReference type="ARBA" id="ARBA00022679"/>
    </source>
</evidence>
<evidence type="ECO:0000256" key="9">
    <source>
        <dbReference type="RuleBase" id="RU004462"/>
    </source>
</evidence>
<dbReference type="RefSeq" id="WP_219906610.1">
    <property type="nucleotide sequence ID" value="NZ_QAOK01000006.1"/>
</dbReference>
<dbReference type="GO" id="GO:0004478">
    <property type="term" value="F:methionine adenosyltransferase activity"/>
    <property type="evidence" value="ECO:0007669"/>
    <property type="project" value="UniProtKB-UniRule"/>
</dbReference>
<proteinExistence type="inferred from homology"/>
<sequence>MMKQNFMFTSESVTDGHPDKLCDQVSDALVDRFLQQDPFSKVIAECAVSTGILFIAARFASSASIDIPEVARQVIRQIGYEQADFNARDCTVMTSLSELPSLPHPHIDEREMDEEELEAVTAKNQANVFGFACNQSAAFMPLPISLSHKLARRLTAARFQKQIPYLAPDGKTQVGVEYREGRPYRIHSITIVATQEKTAMRGVGPLRDDLNAHVIEPVFAAETLRPDSRTHIFINPEGLVADGGPSLHSGLTGRKNAVDTYGEYSRHSESALSGKDPSRIDRVGAYAARYAAKNVIAAGLAQACEVHLAYSIGISRPVSVQVDTFGTGSIPDTEITARILDQFDFRPAGIIRAFNLRYQPQLFRGVFYRRLAVYGQVGRMDIGLPWESTDKAALLR</sequence>
<dbReference type="EMBL" id="QAOK01000006">
    <property type="protein sequence ID" value="PTQ82143.1"/>
    <property type="molecule type" value="Genomic_DNA"/>
</dbReference>
<dbReference type="PIRSF" id="PIRSF000497">
    <property type="entry name" value="MAT"/>
    <property type="match status" value="1"/>
</dbReference>
<evidence type="ECO:0000259" key="10">
    <source>
        <dbReference type="Pfam" id="PF00438"/>
    </source>
</evidence>
<dbReference type="CDD" id="cd18079">
    <property type="entry name" value="S-AdoMet_synt"/>
    <property type="match status" value="1"/>
</dbReference>
<evidence type="ECO:0000256" key="3">
    <source>
        <dbReference type="ARBA" id="ARBA00022723"/>
    </source>
</evidence>
<feature type="domain" description="S-adenosylmethionine synthetase central" evidence="11">
    <location>
        <begin position="120"/>
        <end position="238"/>
    </location>
</feature>
<evidence type="ECO:0000313" key="13">
    <source>
        <dbReference type="EMBL" id="PTQ82143.1"/>
    </source>
</evidence>
<keyword evidence="2 13" id="KW-0808">Transferase</keyword>
<evidence type="ECO:0000256" key="6">
    <source>
        <dbReference type="ARBA" id="ARBA00022842"/>
    </source>
</evidence>
<dbReference type="EC" id="2.5.1.6" evidence="8"/>
<keyword evidence="4" id="KW-0547">Nucleotide-binding</keyword>
<dbReference type="Pfam" id="PF00438">
    <property type="entry name" value="S-AdoMet_synt_N"/>
    <property type="match status" value="1"/>
</dbReference>
<accession>A0A2T5IEA4</accession>
<organism evidence="13 14">
    <name type="scientific">Nitrosospira multiformis</name>
    <dbReference type="NCBI Taxonomy" id="1231"/>
    <lineage>
        <taxon>Bacteria</taxon>
        <taxon>Pseudomonadati</taxon>
        <taxon>Pseudomonadota</taxon>
        <taxon>Betaproteobacteria</taxon>
        <taxon>Nitrosomonadales</taxon>
        <taxon>Nitrosomonadaceae</taxon>
        <taxon>Nitrosospira</taxon>
    </lineage>
</organism>
<gene>
    <name evidence="13" type="ORF">C8R21_106124</name>
</gene>
<keyword evidence="5" id="KW-0067">ATP-binding</keyword>
<evidence type="ECO:0000259" key="12">
    <source>
        <dbReference type="Pfam" id="PF02773"/>
    </source>
</evidence>
<evidence type="ECO:0000256" key="1">
    <source>
        <dbReference type="ARBA" id="ARBA00022563"/>
    </source>
</evidence>
<dbReference type="Proteomes" id="UP000244152">
    <property type="component" value="Unassembled WGS sequence"/>
</dbReference>
<keyword evidence="6" id="KW-0460">Magnesium</keyword>
<comment type="similarity">
    <text evidence="9">Belongs to the AdoMet synthase family.</text>
</comment>
<dbReference type="InterPro" id="IPR022628">
    <property type="entry name" value="S-AdoMet_synt_N"/>
</dbReference>
<dbReference type="SUPFAM" id="SSF55973">
    <property type="entry name" value="S-adenosylmethionine synthetase"/>
    <property type="match status" value="3"/>
</dbReference>
<dbReference type="PANTHER" id="PTHR11964">
    <property type="entry name" value="S-ADENOSYLMETHIONINE SYNTHETASE"/>
    <property type="match status" value="1"/>
</dbReference>
<evidence type="ECO:0000256" key="5">
    <source>
        <dbReference type="ARBA" id="ARBA00022840"/>
    </source>
</evidence>
<dbReference type="Pfam" id="PF02772">
    <property type="entry name" value="S-AdoMet_synt_M"/>
    <property type="match status" value="1"/>
</dbReference>
<evidence type="ECO:0000256" key="7">
    <source>
        <dbReference type="ARBA" id="ARBA00022958"/>
    </source>
</evidence>
<protein>
    <recommendedName>
        <fullName evidence="8">Methionine adenosyltransferase</fullName>
        <ecNumber evidence="8">2.5.1.6</ecNumber>
    </recommendedName>
</protein>
<comment type="caution">
    <text evidence="13">The sequence shown here is derived from an EMBL/GenBank/DDBJ whole genome shotgun (WGS) entry which is preliminary data.</text>
</comment>
<evidence type="ECO:0000256" key="4">
    <source>
        <dbReference type="ARBA" id="ARBA00022741"/>
    </source>
</evidence>
<dbReference type="NCBIfam" id="TIGR01034">
    <property type="entry name" value="metK"/>
    <property type="match status" value="1"/>
</dbReference>
<dbReference type="GO" id="GO:0006556">
    <property type="term" value="P:S-adenosylmethionine biosynthetic process"/>
    <property type="evidence" value="ECO:0007669"/>
    <property type="project" value="UniProtKB-UniRule"/>
</dbReference>
<dbReference type="GO" id="GO:0046872">
    <property type="term" value="F:metal ion binding"/>
    <property type="evidence" value="ECO:0007669"/>
    <property type="project" value="UniProtKB-KW"/>
</dbReference>
<dbReference type="InterPro" id="IPR022636">
    <property type="entry name" value="S-AdoMet_synthetase_sfam"/>
</dbReference>
<dbReference type="InterPro" id="IPR022629">
    <property type="entry name" value="S-AdoMet_synt_central"/>
</dbReference>
<dbReference type="Pfam" id="PF02773">
    <property type="entry name" value="S-AdoMet_synt_C"/>
    <property type="match status" value="1"/>
</dbReference>
<dbReference type="GO" id="GO:0006730">
    <property type="term" value="P:one-carbon metabolic process"/>
    <property type="evidence" value="ECO:0007669"/>
    <property type="project" value="UniProtKB-KW"/>
</dbReference>
<keyword evidence="3" id="KW-0479">Metal-binding</keyword>
<evidence type="ECO:0000259" key="11">
    <source>
        <dbReference type="Pfam" id="PF02772"/>
    </source>
</evidence>
<reference evidence="13 14" key="1">
    <citation type="submission" date="2018-04" db="EMBL/GenBank/DDBJ databases">
        <title>Active sludge and wastewater microbial communities from Klosterneuburg, Austria.</title>
        <authorList>
            <person name="Wagner M."/>
        </authorList>
    </citation>
    <scope>NUCLEOTIDE SEQUENCE [LARGE SCALE GENOMIC DNA]</scope>
    <source>
        <strain evidence="13 14">Nl12</strain>
    </source>
</reference>
<dbReference type="AlphaFoldDB" id="A0A2T5IEA4"/>
<name>A0A2T5IEA4_9PROT</name>
<feature type="domain" description="S-adenosylmethionine synthetase C-terminal" evidence="12">
    <location>
        <begin position="243"/>
        <end position="387"/>
    </location>
</feature>
<dbReference type="InterPro" id="IPR002133">
    <property type="entry name" value="S-AdoMet_synthetase"/>
</dbReference>
<dbReference type="InterPro" id="IPR022630">
    <property type="entry name" value="S-AdoMet_synt_C"/>
</dbReference>
<dbReference type="Gene3D" id="3.30.300.10">
    <property type="match status" value="3"/>
</dbReference>
<dbReference type="GO" id="GO:0005524">
    <property type="term" value="F:ATP binding"/>
    <property type="evidence" value="ECO:0007669"/>
    <property type="project" value="UniProtKB-KW"/>
</dbReference>
<evidence type="ECO:0000256" key="8">
    <source>
        <dbReference type="NCBIfam" id="TIGR01034"/>
    </source>
</evidence>
<feature type="domain" description="S-adenosylmethionine synthetase N-terminal" evidence="10">
    <location>
        <begin position="5"/>
        <end position="98"/>
    </location>
</feature>
<keyword evidence="1" id="KW-0554">One-carbon metabolism</keyword>
<evidence type="ECO:0000313" key="14">
    <source>
        <dbReference type="Proteomes" id="UP000244152"/>
    </source>
</evidence>
<keyword evidence="7" id="KW-0630">Potassium</keyword>